<dbReference type="Gene3D" id="3.40.50.1820">
    <property type="entry name" value="alpha/beta hydrolase"/>
    <property type="match status" value="1"/>
</dbReference>
<evidence type="ECO:0000313" key="4">
    <source>
        <dbReference type="Proteomes" id="UP000195521"/>
    </source>
</evidence>
<evidence type="ECO:0000256" key="1">
    <source>
        <dbReference type="SAM" id="MobiDB-lite"/>
    </source>
</evidence>
<comment type="caution">
    <text evidence="3">The sequence shown here is derived from an EMBL/GenBank/DDBJ whole genome shotgun (WGS) entry which is preliminary data.</text>
</comment>
<dbReference type="SUPFAM" id="SSF53474">
    <property type="entry name" value="alpha/beta-Hydrolases"/>
    <property type="match status" value="1"/>
</dbReference>
<dbReference type="Proteomes" id="UP000195521">
    <property type="component" value="Unassembled WGS sequence"/>
</dbReference>
<dbReference type="InterPro" id="IPR022742">
    <property type="entry name" value="Hydrolase_4"/>
</dbReference>
<dbReference type="OMA" id="DDSICHY"/>
<dbReference type="EMBL" id="BDQF01000684">
    <property type="protein sequence ID" value="GAW84719.1"/>
    <property type="molecule type" value="Genomic_DNA"/>
</dbReference>
<sequence>FFFFVCVIIMVENELSNLHMQLVPRRERLDGRPSVSSFFNKDGLLLKTYGWLVKNAIGLIVLVHGLNSHARFSFLRHNVHVLNNDRAILMDGNNYYIYKDSWIEHFNKNGYSVYGIDLQGHGESEGWQNLSLNVKEFDDLVYDVLAYINRIQDENMLYLNDNKGNNNSNNNRSDGVPSRNYNITNRKSPLPVYMIGQSMGGNIVLRVLELIGKFNGLNKKLNIKGCVSLSGMIAIEALGLPSSDLYNAFFMPLSKLLSDIVPKLRFLLELPYKKYNYIRDIGRYDRMRYRRGITCRFTYELLRAMVNLEADMNHMPKDIPILFIHSLKDKLCYYGGVVSFYNRLNINNKELHVLNYMEHMLTMEPGNERVLNKIMNWLYNISRMRRTHT</sequence>
<dbReference type="InterPro" id="IPR051044">
    <property type="entry name" value="MAG_DAG_Lipase"/>
</dbReference>
<organism evidence="3 4">
    <name type="scientific">Plasmodium gonderi</name>
    <dbReference type="NCBI Taxonomy" id="77519"/>
    <lineage>
        <taxon>Eukaryota</taxon>
        <taxon>Sar</taxon>
        <taxon>Alveolata</taxon>
        <taxon>Apicomplexa</taxon>
        <taxon>Aconoidasida</taxon>
        <taxon>Haemosporida</taxon>
        <taxon>Plasmodiidae</taxon>
        <taxon>Plasmodium</taxon>
        <taxon>Plasmodium (Plasmodium)</taxon>
    </lineage>
</organism>
<dbReference type="Pfam" id="PF12146">
    <property type="entry name" value="Hydrolase_4"/>
    <property type="match status" value="2"/>
</dbReference>
<protein>
    <submittedName>
        <fullName evidence="3">Lysophospholipase</fullName>
    </submittedName>
</protein>
<name>A0A1Y1JQK1_PLAGO</name>
<feature type="domain" description="Serine aminopeptidase S33" evidence="2">
    <location>
        <begin position="102"/>
        <end position="155"/>
    </location>
</feature>
<feature type="compositionally biased region" description="Low complexity" evidence="1">
    <location>
        <begin position="162"/>
        <end position="171"/>
    </location>
</feature>
<evidence type="ECO:0000313" key="3">
    <source>
        <dbReference type="EMBL" id="GAW84719.1"/>
    </source>
</evidence>
<accession>A0A1Y1JQK1</accession>
<reference evidence="4" key="1">
    <citation type="submission" date="2017-04" db="EMBL/GenBank/DDBJ databases">
        <title>Plasmodium gonderi genome.</title>
        <authorList>
            <person name="Arisue N."/>
            <person name="Honma H."/>
            <person name="Kawai S."/>
            <person name="Tougan T."/>
            <person name="Tanabe K."/>
            <person name="Horii T."/>
        </authorList>
    </citation>
    <scope>NUCLEOTIDE SEQUENCE [LARGE SCALE GENOMIC DNA]</scope>
    <source>
        <strain evidence="4">ATCC 30045</strain>
    </source>
</reference>
<dbReference type="RefSeq" id="XP_028547308.1">
    <property type="nucleotide sequence ID" value="XM_028691507.1"/>
</dbReference>
<dbReference type="InterPro" id="IPR029058">
    <property type="entry name" value="AB_hydrolase_fold"/>
</dbReference>
<dbReference type="OrthoDB" id="2498029at2759"/>
<dbReference type="GeneID" id="39745527"/>
<proteinExistence type="predicted"/>
<dbReference type="AlphaFoldDB" id="A0A1Y1JQK1"/>
<feature type="domain" description="Serine aminopeptidase S33" evidence="2">
    <location>
        <begin position="184"/>
        <end position="365"/>
    </location>
</feature>
<feature type="region of interest" description="Disordered" evidence="1">
    <location>
        <begin position="162"/>
        <end position="182"/>
    </location>
</feature>
<gene>
    <name evidence="3" type="ORF">PGO_004595</name>
</gene>
<keyword evidence="4" id="KW-1185">Reference proteome</keyword>
<dbReference type="InterPro" id="IPR006494">
    <property type="entry name" value="PST_A"/>
</dbReference>
<evidence type="ECO:0000259" key="2">
    <source>
        <dbReference type="Pfam" id="PF12146"/>
    </source>
</evidence>
<feature type="non-terminal residue" evidence="3">
    <location>
        <position position="1"/>
    </location>
</feature>
<dbReference type="PANTHER" id="PTHR11614">
    <property type="entry name" value="PHOSPHOLIPASE-RELATED"/>
    <property type="match status" value="1"/>
</dbReference>
<dbReference type="NCBIfam" id="TIGR01607">
    <property type="entry name" value="PST-A"/>
    <property type="match status" value="1"/>
</dbReference>